<comment type="caution">
    <text evidence="5">The sequence shown here is derived from an EMBL/GenBank/DDBJ whole genome shotgun (WGS) entry which is preliminary data.</text>
</comment>
<dbReference type="AlphaFoldDB" id="A0A812QCH9"/>
<dbReference type="PROSITE" id="PS51939">
    <property type="entry name" value="XRRM"/>
    <property type="match status" value="1"/>
</dbReference>
<evidence type="ECO:0000313" key="5">
    <source>
        <dbReference type="EMBL" id="CAE7387868.1"/>
    </source>
</evidence>
<evidence type="ECO:0000259" key="4">
    <source>
        <dbReference type="PROSITE" id="PS51939"/>
    </source>
</evidence>
<keyword evidence="6" id="KW-1185">Reference proteome</keyword>
<dbReference type="InterPro" id="IPR014886">
    <property type="entry name" value="La_xRRM"/>
</dbReference>
<dbReference type="GO" id="GO:0003723">
    <property type="term" value="F:RNA binding"/>
    <property type="evidence" value="ECO:0007669"/>
    <property type="project" value="UniProtKB-KW"/>
</dbReference>
<feature type="region of interest" description="Disordered" evidence="3">
    <location>
        <begin position="264"/>
        <end position="386"/>
    </location>
</feature>
<evidence type="ECO:0000313" key="6">
    <source>
        <dbReference type="Proteomes" id="UP000601435"/>
    </source>
</evidence>
<dbReference type="GO" id="GO:1990904">
    <property type="term" value="C:ribonucleoprotein complex"/>
    <property type="evidence" value="ECO:0007669"/>
    <property type="project" value="UniProtKB-UniRule"/>
</dbReference>
<feature type="non-terminal residue" evidence="5">
    <location>
        <position position="400"/>
    </location>
</feature>
<dbReference type="OrthoDB" id="6108017at2759"/>
<name>A0A812QCH9_9DINO</name>
<feature type="domain" description="XRRM" evidence="4">
    <location>
        <begin position="102"/>
        <end position="224"/>
    </location>
</feature>
<evidence type="ECO:0000256" key="1">
    <source>
        <dbReference type="ARBA" id="ARBA00022884"/>
    </source>
</evidence>
<keyword evidence="1 2" id="KW-0694">RNA-binding</keyword>
<gene>
    <name evidence="5" type="primary">MYO10</name>
    <name evidence="5" type="ORF">SNEC2469_LOCUS10530</name>
</gene>
<dbReference type="Proteomes" id="UP000601435">
    <property type="component" value="Unassembled WGS sequence"/>
</dbReference>
<protein>
    <submittedName>
        <fullName evidence="5">MYO10 protein</fullName>
    </submittedName>
</protein>
<feature type="region of interest" description="Disordered" evidence="3">
    <location>
        <begin position="70"/>
        <end position="100"/>
    </location>
</feature>
<accession>A0A812QCH9</accession>
<evidence type="ECO:0000256" key="2">
    <source>
        <dbReference type="PROSITE-ProRule" id="PRU01288"/>
    </source>
</evidence>
<dbReference type="Gene3D" id="3.30.70.330">
    <property type="match status" value="1"/>
</dbReference>
<dbReference type="EMBL" id="CAJNJA010016775">
    <property type="protein sequence ID" value="CAE7387868.1"/>
    <property type="molecule type" value="Genomic_DNA"/>
</dbReference>
<sequence>DAEAALAACNGIPWPSTWPQRHDGKTLQLMFKADWLRERRDYNALYKAVKGPSFQTTFTKREAAREDVAEGFGTAEPSPSVDVNPEATEAPQAAARRKPPGSEIPGCLVRLTGFSDAENVLCIRQYVEHAVTVVYCDYIPNTTVAHVRLPSPGDCVRLLEDMKLTSRLLGCHRPTAEVLSPEEEEKYWVERLAASVRSREPISKKRGLTPQAFLRRDLDHKVSRIRRWCPKVASASHKFRAGFTDTAGSNADFVPAGFGKARRAAKVVPPRESGEAPELPPSSKVRRKEGSPRRGPLVPPPSPFQLPGTTRTRARPARRAPSVPPSPCAQDSPESDSARPVSPSSSRQAVTSPHSEPGKADGPVSPTAQMQEPPQSDDLDMLHPDSDAILDLLDELEGDM</sequence>
<proteinExistence type="predicted"/>
<organism evidence="5 6">
    <name type="scientific">Symbiodinium necroappetens</name>
    <dbReference type="NCBI Taxonomy" id="1628268"/>
    <lineage>
        <taxon>Eukaryota</taxon>
        <taxon>Sar</taxon>
        <taxon>Alveolata</taxon>
        <taxon>Dinophyceae</taxon>
        <taxon>Suessiales</taxon>
        <taxon>Symbiodiniaceae</taxon>
        <taxon>Symbiodinium</taxon>
    </lineage>
</organism>
<evidence type="ECO:0000256" key="3">
    <source>
        <dbReference type="SAM" id="MobiDB-lite"/>
    </source>
</evidence>
<dbReference type="InterPro" id="IPR012677">
    <property type="entry name" value="Nucleotide-bd_a/b_plait_sf"/>
</dbReference>
<reference evidence="5" key="1">
    <citation type="submission" date="2021-02" db="EMBL/GenBank/DDBJ databases">
        <authorList>
            <person name="Dougan E. K."/>
            <person name="Rhodes N."/>
            <person name="Thang M."/>
            <person name="Chan C."/>
        </authorList>
    </citation>
    <scope>NUCLEOTIDE SEQUENCE</scope>
</reference>
<dbReference type="Pfam" id="PF08777">
    <property type="entry name" value="RRM_3"/>
    <property type="match status" value="1"/>
</dbReference>
<feature type="compositionally biased region" description="Low complexity" evidence="3">
    <location>
        <begin position="338"/>
        <end position="350"/>
    </location>
</feature>